<dbReference type="Proteomes" id="UP001603857">
    <property type="component" value="Unassembled WGS sequence"/>
</dbReference>
<evidence type="ECO:0000313" key="3">
    <source>
        <dbReference type="Proteomes" id="UP001603857"/>
    </source>
</evidence>
<reference evidence="2 3" key="1">
    <citation type="submission" date="2024-08" db="EMBL/GenBank/DDBJ databases">
        <title>Insights into the chromosomal genome structure of Flemingia macrophylla.</title>
        <authorList>
            <person name="Ding Y."/>
            <person name="Zhao Y."/>
            <person name="Bi W."/>
            <person name="Wu M."/>
            <person name="Zhao G."/>
            <person name="Gong Y."/>
            <person name="Li W."/>
            <person name="Zhang P."/>
        </authorList>
    </citation>
    <scope>NUCLEOTIDE SEQUENCE [LARGE SCALE GENOMIC DNA]</scope>
    <source>
        <strain evidence="2">DYQJB</strain>
        <tissue evidence="2">Leaf</tissue>
    </source>
</reference>
<dbReference type="EMBL" id="JBGMDY010000003">
    <property type="protein sequence ID" value="KAL2341470.1"/>
    <property type="molecule type" value="Genomic_DNA"/>
</dbReference>
<evidence type="ECO:0000313" key="2">
    <source>
        <dbReference type="EMBL" id="KAL2341470.1"/>
    </source>
</evidence>
<proteinExistence type="predicted"/>
<feature type="chain" id="PRO_5044769279" evidence="1">
    <location>
        <begin position="20"/>
        <end position="106"/>
    </location>
</feature>
<accession>A0ABD1N070</accession>
<keyword evidence="1" id="KW-0732">Signal</keyword>
<comment type="caution">
    <text evidence="2">The sequence shown here is derived from an EMBL/GenBank/DDBJ whole genome shotgun (WGS) entry which is preliminary data.</text>
</comment>
<gene>
    <name evidence="2" type="ORF">Fmac_009410</name>
</gene>
<protein>
    <submittedName>
        <fullName evidence="2">Uncharacterized protein</fullName>
    </submittedName>
</protein>
<organism evidence="2 3">
    <name type="scientific">Flemingia macrophylla</name>
    <dbReference type="NCBI Taxonomy" id="520843"/>
    <lineage>
        <taxon>Eukaryota</taxon>
        <taxon>Viridiplantae</taxon>
        <taxon>Streptophyta</taxon>
        <taxon>Embryophyta</taxon>
        <taxon>Tracheophyta</taxon>
        <taxon>Spermatophyta</taxon>
        <taxon>Magnoliopsida</taxon>
        <taxon>eudicotyledons</taxon>
        <taxon>Gunneridae</taxon>
        <taxon>Pentapetalae</taxon>
        <taxon>rosids</taxon>
        <taxon>fabids</taxon>
        <taxon>Fabales</taxon>
        <taxon>Fabaceae</taxon>
        <taxon>Papilionoideae</taxon>
        <taxon>50 kb inversion clade</taxon>
        <taxon>NPAAA clade</taxon>
        <taxon>indigoferoid/millettioid clade</taxon>
        <taxon>Phaseoleae</taxon>
        <taxon>Flemingia</taxon>
    </lineage>
</organism>
<sequence>MPRLVFVAHIFSMAEIALAALPVQHICGDSLTVDDECQKGTGPKRFGYNELESATSKFSHLETRIRLDKKVVSAERIVIQKICSLNPDVVAYTGNTPNPDVVVFGS</sequence>
<keyword evidence="3" id="KW-1185">Reference proteome</keyword>
<name>A0ABD1N070_9FABA</name>
<evidence type="ECO:0000256" key="1">
    <source>
        <dbReference type="SAM" id="SignalP"/>
    </source>
</evidence>
<feature type="signal peptide" evidence="1">
    <location>
        <begin position="1"/>
        <end position="19"/>
    </location>
</feature>
<dbReference type="AlphaFoldDB" id="A0ABD1N070"/>